<dbReference type="OrthoDB" id="1934429at2"/>
<dbReference type="STRING" id="1508404.JMA_10960"/>
<sequence>MGILSGAPKNEPLHYGEIYGVWSALLKAKAGIAANQTMLNHAGDRELRQLIEEAIKMGQSEARQLEDLLIEHQIQVPPSPPARAKASIDQIPDGARFQDPEIIASIAAATGTAMTTDSQMIAQCIREDVGLMFAQFHTEKVAFTAKTLRLSKEKGWLIPQPLYQIKEMAHQG</sequence>
<proteinExistence type="predicted"/>
<dbReference type="KEGG" id="jeo:JMA_10960"/>
<protein>
    <recommendedName>
        <fullName evidence="3">DUF3231 domain-containing protein</fullName>
    </recommendedName>
</protein>
<gene>
    <name evidence="1" type="ORF">JMA_10960</name>
</gene>
<evidence type="ECO:0008006" key="3">
    <source>
        <dbReference type="Google" id="ProtNLM"/>
    </source>
</evidence>
<keyword evidence="2" id="KW-1185">Reference proteome</keyword>
<dbReference type="InterPro" id="IPR021617">
    <property type="entry name" value="DUF3231"/>
</dbReference>
<dbReference type="InterPro" id="IPR012347">
    <property type="entry name" value="Ferritin-like"/>
</dbReference>
<dbReference type="HOGENOM" id="CLU_127503_0_0_9"/>
<reference evidence="1 2" key="1">
    <citation type="submission" date="2014-08" db="EMBL/GenBank/DDBJ databases">
        <title>Complete genome of a marine bacteria Jeotgalibacillus malaysiensis.</title>
        <authorList>
            <person name="Yaakop A.S."/>
            <person name="Chan K.-G."/>
            <person name="Goh K.M."/>
        </authorList>
    </citation>
    <scope>NUCLEOTIDE SEQUENCE [LARGE SCALE GENOMIC DNA]</scope>
    <source>
        <strain evidence="1 2">D5</strain>
    </source>
</reference>
<dbReference type="AlphaFoldDB" id="A0A0B5APJ1"/>
<evidence type="ECO:0000313" key="1">
    <source>
        <dbReference type="EMBL" id="AJD90413.1"/>
    </source>
</evidence>
<name>A0A0B5APJ1_9BACL</name>
<organism evidence="1 2">
    <name type="scientific">Jeotgalibacillus malaysiensis</name>
    <dbReference type="NCBI Taxonomy" id="1508404"/>
    <lineage>
        <taxon>Bacteria</taxon>
        <taxon>Bacillati</taxon>
        <taxon>Bacillota</taxon>
        <taxon>Bacilli</taxon>
        <taxon>Bacillales</taxon>
        <taxon>Caryophanaceae</taxon>
        <taxon>Jeotgalibacillus</taxon>
    </lineage>
</organism>
<accession>A0A0B5APJ1</accession>
<dbReference type="Gene3D" id="1.20.1260.10">
    <property type="match status" value="1"/>
</dbReference>
<dbReference type="EMBL" id="CP009416">
    <property type="protein sequence ID" value="AJD90413.1"/>
    <property type="molecule type" value="Genomic_DNA"/>
</dbReference>
<dbReference type="Pfam" id="PF11553">
    <property type="entry name" value="DUF3231"/>
    <property type="match status" value="1"/>
</dbReference>
<evidence type="ECO:0000313" key="2">
    <source>
        <dbReference type="Proteomes" id="UP000031449"/>
    </source>
</evidence>
<dbReference type="BioCyc" id="JESP1508404:G14D9-10328-MONOMER"/>
<dbReference type="Proteomes" id="UP000031449">
    <property type="component" value="Chromosome"/>
</dbReference>